<dbReference type="SUPFAM" id="SSF57701">
    <property type="entry name" value="Zn2/Cys6 DNA-binding domain"/>
    <property type="match status" value="1"/>
</dbReference>
<dbReference type="GO" id="GO:0000981">
    <property type="term" value="F:DNA-binding transcription factor activity, RNA polymerase II-specific"/>
    <property type="evidence" value="ECO:0007669"/>
    <property type="project" value="InterPro"/>
</dbReference>
<dbReference type="GO" id="GO:0008270">
    <property type="term" value="F:zinc ion binding"/>
    <property type="evidence" value="ECO:0007669"/>
    <property type="project" value="InterPro"/>
</dbReference>
<protein>
    <recommendedName>
        <fullName evidence="7">Zn(2)-C6 fungal-type domain-containing protein</fullName>
    </recommendedName>
</protein>
<dbReference type="PANTHER" id="PTHR31845">
    <property type="entry name" value="FINGER DOMAIN PROTEIN, PUTATIVE-RELATED"/>
    <property type="match status" value="1"/>
</dbReference>
<keyword evidence="3" id="KW-0238">DNA-binding</keyword>
<dbReference type="PANTHER" id="PTHR31845:SF17">
    <property type="entry name" value="ZN(II)2CYS6 TRANSCRIPTION FACTOR (EUROFUNG)"/>
    <property type="match status" value="1"/>
</dbReference>
<feature type="compositionally biased region" description="Basic and acidic residues" evidence="6">
    <location>
        <begin position="95"/>
        <end position="109"/>
    </location>
</feature>
<dbReference type="OrthoDB" id="3266505at2759"/>
<feature type="domain" description="Zn(2)-C6 fungal-type" evidence="7">
    <location>
        <begin position="115"/>
        <end position="153"/>
    </location>
</feature>
<evidence type="ECO:0000256" key="1">
    <source>
        <dbReference type="ARBA" id="ARBA00004123"/>
    </source>
</evidence>
<evidence type="ECO:0000256" key="4">
    <source>
        <dbReference type="ARBA" id="ARBA00023163"/>
    </source>
</evidence>
<dbReference type="Proteomes" id="UP000383932">
    <property type="component" value="Unassembled WGS sequence"/>
</dbReference>
<keyword evidence="2" id="KW-0805">Transcription regulation</keyword>
<dbReference type="InterPro" id="IPR001138">
    <property type="entry name" value="Zn2Cys6_DnaBD"/>
</dbReference>
<proteinExistence type="predicted"/>
<accession>A0A5N5QUK7</accession>
<dbReference type="Gene3D" id="4.10.240.10">
    <property type="entry name" value="Zn(2)-C6 fungal-type DNA-binding domain"/>
    <property type="match status" value="1"/>
</dbReference>
<gene>
    <name evidence="8" type="ORF">CTheo_1181</name>
</gene>
<dbReference type="CDD" id="cd00067">
    <property type="entry name" value="GAL4"/>
    <property type="match status" value="1"/>
</dbReference>
<evidence type="ECO:0000256" key="6">
    <source>
        <dbReference type="SAM" id="MobiDB-lite"/>
    </source>
</evidence>
<dbReference type="GO" id="GO:0000976">
    <property type="term" value="F:transcription cis-regulatory region binding"/>
    <property type="evidence" value="ECO:0007669"/>
    <property type="project" value="TreeGrafter"/>
</dbReference>
<keyword evidence="9" id="KW-1185">Reference proteome</keyword>
<feature type="region of interest" description="Disordered" evidence="6">
    <location>
        <begin position="36"/>
        <end position="112"/>
    </location>
</feature>
<evidence type="ECO:0000313" key="9">
    <source>
        <dbReference type="Proteomes" id="UP000383932"/>
    </source>
</evidence>
<dbReference type="EMBL" id="SSOP01000010">
    <property type="protein sequence ID" value="KAB5595309.1"/>
    <property type="molecule type" value="Genomic_DNA"/>
</dbReference>
<sequence>MPEATLHMFNTHLGAWAEPQLAPHYALWFGDASAVDREVPDSPTDMGHPVEESSEPDVEDVDQDSEQDAETGKRARHHAESQKTPERPRKRRRSGGKDSEDGGERERKMSRSSRACLGCRRYKVRCMPGPTLLPPDENAPCARCTQNDQRCQFTQSNRGKYPVKKYAQLKKLHEHLEEMLRFLTEVADSLPQTQSSHAGPSSSRFH</sequence>
<reference evidence="8 9" key="1">
    <citation type="journal article" date="2019" name="Fungal Biol. Biotechnol.">
        <title>Draft genome sequence of fastidious pathogen Ceratobasidium theobromae, which causes vascular-streak dieback in Theobroma cacao.</title>
        <authorList>
            <person name="Ali S.S."/>
            <person name="Asman A."/>
            <person name="Shao J."/>
            <person name="Firmansyah A.P."/>
            <person name="Susilo A.W."/>
            <person name="Rosmana A."/>
            <person name="McMahon P."/>
            <person name="Junaid M."/>
            <person name="Guest D."/>
            <person name="Kheng T.Y."/>
            <person name="Meinhardt L.W."/>
            <person name="Bailey B.A."/>
        </authorList>
    </citation>
    <scope>NUCLEOTIDE SEQUENCE [LARGE SCALE GENOMIC DNA]</scope>
    <source>
        <strain evidence="8 9">CT2</strain>
    </source>
</reference>
<evidence type="ECO:0000313" key="8">
    <source>
        <dbReference type="EMBL" id="KAB5595309.1"/>
    </source>
</evidence>
<evidence type="ECO:0000256" key="2">
    <source>
        <dbReference type="ARBA" id="ARBA00023015"/>
    </source>
</evidence>
<keyword evidence="4" id="KW-0804">Transcription</keyword>
<organism evidence="8 9">
    <name type="scientific">Ceratobasidium theobromae</name>
    <dbReference type="NCBI Taxonomy" id="1582974"/>
    <lineage>
        <taxon>Eukaryota</taxon>
        <taxon>Fungi</taxon>
        <taxon>Dikarya</taxon>
        <taxon>Basidiomycota</taxon>
        <taxon>Agaricomycotina</taxon>
        <taxon>Agaricomycetes</taxon>
        <taxon>Cantharellales</taxon>
        <taxon>Ceratobasidiaceae</taxon>
        <taxon>Ceratobasidium</taxon>
    </lineage>
</organism>
<dbReference type="GO" id="GO:0005634">
    <property type="term" value="C:nucleus"/>
    <property type="evidence" value="ECO:0007669"/>
    <property type="project" value="UniProtKB-SubCell"/>
</dbReference>
<name>A0A5N5QUK7_9AGAM</name>
<feature type="compositionally biased region" description="Acidic residues" evidence="6">
    <location>
        <begin position="52"/>
        <end position="69"/>
    </location>
</feature>
<evidence type="ECO:0000259" key="7">
    <source>
        <dbReference type="PROSITE" id="PS50048"/>
    </source>
</evidence>
<dbReference type="InterPro" id="IPR051089">
    <property type="entry name" value="prtT"/>
</dbReference>
<evidence type="ECO:0000256" key="3">
    <source>
        <dbReference type="ARBA" id="ARBA00023125"/>
    </source>
</evidence>
<dbReference type="InterPro" id="IPR036864">
    <property type="entry name" value="Zn2-C6_fun-type_DNA-bd_sf"/>
</dbReference>
<evidence type="ECO:0000256" key="5">
    <source>
        <dbReference type="ARBA" id="ARBA00023242"/>
    </source>
</evidence>
<keyword evidence="5" id="KW-0539">Nucleus</keyword>
<dbReference type="PROSITE" id="PS50048">
    <property type="entry name" value="ZN2_CY6_FUNGAL_2"/>
    <property type="match status" value="1"/>
</dbReference>
<dbReference type="SMART" id="SM00066">
    <property type="entry name" value="GAL4"/>
    <property type="match status" value="1"/>
</dbReference>
<feature type="compositionally biased region" description="Basic and acidic residues" evidence="6">
    <location>
        <begin position="70"/>
        <end position="87"/>
    </location>
</feature>
<comment type="subcellular location">
    <subcellularLocation>
        <location evidence="1">Nucleus</location>
    </subcellularLocation>
</comment>
<dbReference type="AlphaFoldDB" id="A0A5N5QUK7"/>
<comment type="caution">
    <text evidence="8">The sequence shown here is derived from an EMBL/GenBank/DDBJ whole genome shotgun (WGS) entry which is preliminary data.</text>
</comment>